<dbReference type="Gene3D" id="2.130.10.130">
    <property type="entry name" value="Integrin alpha, N-terminal"/>
    <property type="match status" value="1"/>
</dbReference>
<evidence type="ECO:0000256" key="1">
    <source>
        <dbReference type="ARBA" id="ARBA00022729"/>
    </source>
</evidence>
<dbReference type="Proteomes" id="UP000739538">
    <property type="component" value="Unassembled WGS sequence"/>
</dbReference>
<dbReference type="PANTHER" id="PTHR44103">
    <property type="entry name" value="PROPROTEIN CONVERTASE P"/>
    <property type="match status" value="1"/>
</dbReference>
<gene>
    <name evidence="2" type="ORF">KDA27_23685</name>
</gene>
<dbReference type="SUPFAM" id="SSF69318">
    <property type="entry name" value="Integrin alpha N-terminal domain"/>
    <property type="match status" value="1"/>
</dbReference>
<comment type="caution">
    <text evidence="2">The sequence shown here is derived from an EMBL/GenBank/DDBJ whole genome shotgun (WGS) entry which is preliminary data.</text>
</comment>
<evidence type="ECO:0000313" key="3">
    <source>
        <dbReference type="Proteomes" id="UP000739538"/>
    </source>
</evidence>
<keyword evidence="1" id="KW-0732">Signal</keyword>
<accession>A0A956NHI8</accession>
<evidence type="ECO:0000313" key="2">
    <source>
        <dbReference type="EMBL" id="MCA9758816.1"/>
    </source>
</evidence>
<reference evidence="2" key="1">
    <citation type="submission" date="2020-04" db="EMBL/GenBank/DDBJ databases">
        <authorList>
            <person name="Zhang T."/>
        </authorList>
    </citation>
    <scope>NUCLEOTIDE SEQUENCE</scope>
    <source>
        <strain evidence="2">HKST-UBA02</strain>
    </source>
</reference>
<proteinExistence type="predicted"/>
<protein>
    <submittedName>
        <fullName evidence="2">VCBS repeat-containing protein</fullName>
    </submittedName>
</protein>
<dbReference type="InterPro" id="IPR013517">
    <property type="entry name" value="FG-GAP"/>
</dbReference>
<name>A0A956NHI8_UNCEI</name>
<dbReference type="EMBL" id="JAGQHS010000216">
    <property type="protein sequence ID" value="MCA9758816.1"/>
    <property type="molecule type" value="Genomic_DNA"/>
</dbReference>
<organism evidence="2 3">
    <name type="scientific">Eiseniibacteriota bacterium</name>
    <dbReference type="NCBI Taxonomy" id="2212470"/>
    <lineage>
        <taxon>Bacteria</taxon>
        <taxon>Candidatus Eiseniibacteriota</taxon>
    </lineage>
</organism>
<dbReference type="AlphaFoldDB" id="A0A956NHI8"/>
<dbReference type="Pfam" id="PF13517">
    <property type="entry name" value="FG-GAP_3"/>
    <property type="match status" value="3"/>
</dbReference>
<dbReference type="InterPro" id="IPR028994">
    <property type="entry name" value="Integrin_alpha_N"/>
</dbReference>
<dbReference type="PANTHER" id="PTHR44103:SF1">
    <property type="entry name" value="PROPROTEIN CONVERTASE P"/>
    <property type="match status" value="1"/>
</dbReference>
<sequence length="463" mass="48233">MTRIAPQRFPSLSSRKPASNLTLSGVVLTLALGLALVPTAPALAVDFAPHAVYPTADFPFGVATGDLDGDGYPEIVAVDMDGLTVLPALRDGTFGPAMSYPMEETRTVVVGDFDDDGHDDVVVQRQSQTQPPMAFLRNQGDGTLAAPIPFGTSHPIGGPTIVSDFDEDDALDLAVHDAANGRILVYLGNGDGSFADEAPYTVSGNTYPSDIAAFDADGDGDLDIAFTAVLDDTPAGILWGNGDGTFGSTTSFSTYTVTEVGLAAGDIDGDYDDDLVVLDFSANKLRVYRNDSTGAFSVTEEYSPGISIQLGARPSLADFDLDGDLDVVLFGFSESSVVVFVNDDTGGFAGPDIFSATGSTTMMTIADLDQDYDPDIVVSDRFNHQVAVLLDLQSSPAEVQSGAPSVVDAGSVLRPPTPNPTLGPTTIRLDLPGTTAISLAVFDAQGRLVRTLEDGVTGSTRGP</sequence>
<reference evidence="2" key="2">
    <citation type="journal article" date="2021" name="Microbiome">
        <title>Successional dynamics and alternative stable states in a saline activated sludge microbial community over 9 years.</title>
        <authorList>
            <person name="Wang Y."/>
            <person name="Ye J."/>
            <person name="Ju F."/>
            <person name="Liu L."/>
            <person name="Boyd J.A."/>
            <person name="Deng Y."/>
            <person name="Parks D.H."/>
            <person name="Jiang X."/>
            <person name="Yin X."/>
            <person name="Woodcroft B.J."/>
            <person name="Tyson G.W."/>
            <person name="Hugenholtz P."/>
            <person name="Polz M.F."/>
            <person name="Zhang T."/>
        </authorList>
    </citation>
    <scope>NUCLEOTIDE SEQUENCE</scope>
    <source>
        <strain evidence="2">HKST-UBA02</strain>
    </source>
</reference>